<dbReference type="Proteomes" id="UP001209878">
    <property type="component" value="Unassembled WGS sequence"/>
</dbReference>
<feature type="domain" description="SGNH hydrolase-type esterase" evidence="3">
    <location>
        <begin position="204"/>
        <end position="331"/>
    </location>
</feature>
<keyword evidence="1" id="KW-0175">Coiled coil</keyword>
<dbReference type="Gene3D" id="4.10.60.10">
    <property type="entry name" value="Zinc finger, CCHC-type"/>
    <property type="match status" value="1"/>
</dbReference>
<evidence type="ECO:0000259" key="3">
    <source>
        <dbReference type="Pfam" id="PF13472"/>
    </source>
</evidence>
<comment type="caution">
    <text evidence="4">The sequence shown here is derived from an EMBL/GenBank/DDBJ whole genome shotgun (WGS) entry which is preliminary data.</text>
</comment>
<protein>
    <recommendedName>
        <fullName evidence="3">SGNH hydrolase-type esterase domain-containing protein</fullName>
    </recommendedName>
</protein>
<evidence type="ECO:0000313" key="5">
    <source>
        <dbReference type="Proteomes" id="UP001209878"/>
    </source>
</evidence>
<sequence length="431" mass="48510">MVFIFRRSRDISITRHFVIRARGGDDILEFSGLLNTQIENVESYIYQGPRCSTRDKIQALQFKCIAVDWGFSSSRVGLLLQKAWVHPECVGEDDKDIIGIWSCTSCRMLPTLVERLLEKTSMLESLVVKLERSNQQLLSLMGEQSQEIRRLREDIATSKRQDGDAASNDGGPQAVTQLDRKMAYCLLRDVRVDKTSSGNPIKIRRKSGATLADIEQMINDAAKTETIDEIFIVGGTHETTSDVSAANIKENIAQLLRKANTLTPTITVSSVLPSKRRANPHRRADVNMKMKEACNEVDIKFVDNDANFTFRNGAADDAAFQRDGLHLSESGVGRLLLNLSLPEQPPKQNKRQHQQQHRHVSNATNHDRLPNARVAPDGKWTVVKRRTRLSMGKCAKCGETNHVTATCRHPDKVLCRQCGERGHKEKHHSRD</sequence>
<dbReference type="GO" id="GO:0008270">
    <property type="term" value="F:zinc ion binding"/>
    <property type="evidence" value="ECO:0007669"/>
    <property type="project" value="InterPro"/>
</dbReference>
<feature type="region of interest" description="Disordered" evidence="2">
    <location>
        <begin position="342"/>
        <end position="378"/>
    </location>
</feature>
<feature type="coiled-coil region" evidence="1">
    <location>
        <begin position="134"/>
        <end position="161"/>
    </location>
</feature>
<dbReference type="CDD" id="cd00229">
    <property type="entry name" value="SGNH_hydrolase"/>
    <property type="match status" value="1"/>
</dbReference>
<keyword evidence="5" id="KW-1185">Reference proteome</keyword>
<dbReference type="Pfam" id="PF13472">
    <property type="entry name" value="Lipase_GDSL_2"/>
    <property type="match status" value="1"/>
</dbReference>
<dbReference type="InterPro" id="IPR036514">
    <property type="entry name" value="SGNH_hydro_sf"/>
</dbReference>
<dbReference type="InterPro" id="IPR013830">
    <property type="entry name" value="SGNH_hydro"/>
</dbReference>
<gene>
    <name evidence="4" type="ORF">NP493_1982g00007</name>
</gene>
<dbReference type="AlphaFoldDB" id="A0AAD9JNG8"/>
<name>A0AAD9JNG8_RIDPI</name>
<dbReference type="Gene3D" id="3.40.50.1110">
    <property type="entry name" value="SGNH hydrolase"/>
    <property type="match status" value="1"/>
</dbReference>
<feature type="compositionally biased region" description="Basic residues" evidence="2">
    <location>
        <begin position="348"/>
        <end position="360"/>
    </location>
</feature>
<organism evidence="4 5">
    <name type="scientific">Ridgeia piscesae</name>
    <name type="common">Tubeworm</name>
    <dbReference type="NCBI Taxonomy" id="27915"/>
    <lineage>
        <taxon>Eukaryota</taxon>
        <taxon>Metazoa</taxon>
        <taxon>Spiralia</taxon>
        <taxon>Lophotrochozoa</taxon>
        <taxon>Annelida</taxon>
        <taxon>Polychaeta</taxon>
        <taxon>Sedentaria</taxon>
        <taxon>Canalipalpata</taxon>
        <taxon>Sabellida</taxon>
        <taxon>Siboglinidae</taxon>
        <taxon>Ridgeia</taxon>
    </lineage>
</organism>
<dbReference type="SUPFAM" id="SSF52266">
    <property type="entry name" value="SGNH hydrolase"/>
    <property type="match status" value="1"/>
</dbReference>
<dbReference type="GO" id="GO:0003676">
    <property type="term" value="F:nucleic acid binding"/>
    <property type="evidence" value="ECO:0007669"/>
    <property type="project" value="InterPro"/>
</dbReference>
<proteinExistence type="predicted"/>
<evidence type="ECO:0000313" key="4">
    <source>
        <dbReference type="EMBL" id="KAK2156346.1"/>
    </source>
</evidence>
<dbReference type="EMBL" id="JAODUO010001979">
    <property type="protein sequence ID" value="KAK2156346.1"/>
    <property type="molecule type" value="Genomic_DNA"/>
</dbReference>
<evidence type="ECO:0000256" key="1">
    <source>
        <dbReference type="SAM" id="Coils"/>
    </source>
</evidence>
<evidence type="ECO:0000256" key="2">
    <source>
        <dbReference type="SAM" id="MobiDB-lite"/>
    </source>
</evidence>
<reference evidence="4" key="1">
    <citation type="journal article" date="2023" name="Mol. Biol. Evol.">
        <title>Third-Generation Sequencing Reveals the Adaptive Role of the Epigenome in Three Deep-Sea Polychaetes.</title>
        <authorList>
            <person name="Perez M."/>
            <person name="Aroh O."/>
            <person name="Sun Y."/>
            <person name="Lan Y."/>
            <person name="Juniper S.K."/>
            <person name="Young C.R."/>
            <person name="Angers B."/>
            <person name="Qian P.Y."/>
        </authorList>
    </citation>
    <scope>NUCLEOTIDE SEQUENCE</scope>
    <source>
        <strain evidence="4">R07B-5</strain>
    </source>
</reference>
<dbReference type="InterPro" id="IPR036875">
    <property type="entry name" value="Znf_CCHC_sf"/>
</dbReference>
<dbReference type="SUPFAM" id="SSF57756">
    <property type="entry name" value="Retrovirus zinc finger-like domains"/>
    <property type="match status" value="1"/>
</dbReference>
<accession>A0AAD9JNG8</accession>